<accession>A0A9W7FS70</accession>
<feature type="compositionally biased region" description="Low complexity" evidence="1">
    <location>
        <begin position="39"/>
        <end position="78"/>
    </location>
</feature>
<comment type="caution">
    <text evidence="3">The sequence shown here is derived from an EMBL/GenBank/DDBJ whole genome shotgun (WGS) entry which is preliminary data.</text>
</comment>
<feature type="region of interest" description="Disordered" evidence="1">
    <location>
        <begin position="37"/>
        <end position="78"/>
    </location>
</feature>
<dbReference type="EMBL" id="BRXW01000287">
    <property type="protein sequence ID" value="GMI17293.1"/>
    <property type="molecule type" value="Genomic_DNA"/>
</dbReference>
<keyword evidence="2" id="KW-0732">Signal</keyword>
<evidence type="ECO:0000313" key="4">
    <source>
        <dbReference type="Proteomes" id="UP001165122"/>
    </source>
</evidence>
<evidence type="ECO:0000256" key="2">
    <source>
        <dbReference type="SAM" id="SignalP"/>
    </source>
</evidence>
<dbReference type="AlphaFoldDB" id="A0A9W7FS70"/>
<sequence length="353" mass="38499">MIFRLVLLLFAVGLPKSNSFHHAPPFLSQRKLISRPHFSPRSTRSSTRSSTFSSSSSALSSNNNNNNDSSTPTSKSSNTQTTNVYLATLTSLPPLTILCLIIGTLSLLSSSLHTYSLLQSEIISPSTSRSSLLSLFSSIYLLTLCISSIDFSKINREKIQNDKETTLKSKSPSEPKLLCDDVTIKYNNKRVKLNAKILNLLPTLLGSNISLSLFASLKPNSNSNSKQYIQLLTGIDSTISSSPTFNLLNLKPHDLSVLNFKGDLMYLPVFKNVPGSVELEECVAEGVECVAVFRVEVWEGIESEEDFLGSDEGEVYEVEDIFGVVGGGKAKGFTQGDVEWIKKIAGGGVIETE</sequence>
<proteinExistence type="predicted"/>
<dbReference type="Proteomes" id="UP001165122">
    <property type="component" value="Unassembled WGS sequence"/>
</dbReference>
<protein>
    <submittedName>
        <fullName evidence="3">Uncharacterized protein</fullName>
    </submittedName>
</protein>
<reference evidence="4" key="1">
    <citation type="journal article" date="2023" name="Commun. Biol.">
        <title>Genome analysis of Parmales, the sister group of diatoms, reveals the evolutionary specialization of diatoms from phago-mixotrophs to photoautotrophs.</title>
        <authorList>
            <person name="Ban H."/>
            <person name="Sato S."/>
            <person name="Yoshikawa S."/>
            <person name="Yamada K."/>
            <person name="Nakamura Y."/>
            <person name="Ichinomiya M."/>
            <person name="Sato N."/>
            <person name="Blanc-Mathieu R."/>
            <person name="Endo H."/>
            <person name="Kuwata A."/>
            <person name="Ogata H."/>
        </authorList>
    </citation>
    <scope>NUCLEOTIDE SEQUENCE [LARGE SCALE GENOMIC DNA]</scope>
    <source>
        <strain evidence="4">NIES 3700</strain>
    </source>
</reference>
<name>A0A9W7FS70_9STRA</name>
<gene>
    <name evidence="3" type="ORF">TrLO_g665</name>
</gene>
<feature type="chain" id="PRO_5040939406" evidence="2">
    <location>
        <begin position="20"/>
        <end position="353"/>
    </location>
</feature>
<organism evidence="3 4">
    <name type="scientific">Triparma laevis f. longispina</name>
    <dbReference type="NCBI Taxonomy" id="1714387"/>
    <lineage>
        <taxon>Eukaryota</taxon>
        <taxon>Sar</taxon>
        <taxon>Stramenopiles</taxon>
        <taxon>Ochrophyta</taxon>
        <taxon>Bolidophyceae</taxon>
        <taxon>Parmales</taxon>
        <taxon>Triparmaceae</taxon>
        <taxon>Triparma</taxon>
    </lineage>
</organism>
<keyword evidence="4" id="KW-1185">Reference proteome</keyword>
<evidence type="ECO:0000256" key="1">
    <source>
        <dbReference type="SAM" id="MobiDB-lite"/>
    </source>
</evidence>
<feature type="signal peptide" evidence="2">
    <location>
        <begin position="1"/>
        <end position="19"/>
    </location>
</feature>
<evidence type="ECO:0000313" key="3">
    <source>
        <dbReference type="EMBL" id="GMI17293.1"/>
    </source>
</evidence>
<dbReference type="OrthoDB" id="10605468at2759"/>